<evidence type="ECO:0000256" key="7">
    <source>
        <dbReference type="ARBA" id="ARBA00023304"/>
    </source>
</evidence>
<feature type="domain" description="Dihydroxy-acid/6-phosphogluconate dehydratase N-terminal" evidence="8">
    <location>
        <begin position="36"/>
        <end position="351"/>
    </location>
</feature>
<name>A0A1E3AIV6_9FIRM</name>
<dbReference type="GO" id="GO:0005829">
    <property type="term" value="C:cytosol"/>
    <property type="evidence" value="ECO:0007669"/>
    <property type="project" value="TreeGrafter"/>
</dbReference>
<evidence type="ECO:0000313" key="11">
    <source>
        <dbReference type="EMBL" id="ODR51573.1"/>
    </source>
</evidence>
<dbReference type="Pfam" id="PF24877">
    <property type="entry name" value="ILV_EDD_C"/>
    <property type="match status" value="1"/>
</dbReference>
<dbReference type="EC" id="4.2.1.9" evidence="10"/>
<comment type="similarity">
    <text evidence="1">Belongs to the IlvD/Edd family.</text>
</comment>
<evidence type="ECO:0000256" key="1">
    <source>
        <dbReference type="ARBA" id="ARBA00006486"/>
    </source>
</evidence>
<dbReference type="FunFam" id="3.50.30.80:FF:000001">
    <property type="entry name" value="Dihydroxy-acid dehydratase"/>
    <property type="match status" value="1"/>
</dbReference>
<dbReference type="PROSITE" id="PS00887">
    <property type="entry name" value="ILVD_EDD_2"/>
    <property type="match status" value="1"/>
</dbReference>
<dbReference type="Gene3D" id="3.50.30.80">
    <property type="entry name" value="IlvD/EDD C-terminal domain-like"/>
    <property type="match status" value="1"/>
</dbReference>
<dbReference type="Proteomes" id="UP000094869">
    <property type="component" value="Unassembled WGS sequence"/>
</dbReference>
<keyword evidence="6 10" id="KW-0456">Lyase</keyword>
<dbReference type="SUPFAM" id="SSF143975">
    <property type="entry name" value="IlvD/EDD N-terminal domain-like"/>
    <property type="match status" value="1"/>
</dbReference>
<keyword evidence="13" id="KW-1185">Reference proteome</keyword>
<dbReference type="InterPro" id="IPR020558">
    <property type="entry name" value="DiOHA_6PGluconate_deHydtase_CS"/>
</dbReference>
<gene>
    <name evidence="10" type="primary">ilvD_1</name>
    <name evidence="10" type="ORF">BEI61_00302</name>
    <name evidence="11" type="ORF">BEI63_20455</name>
</gene>
<dbReference type="SUPFAM" id="SSF52016">
    <property type="entry name" value="LeuD/IlvD-like"/>
    <property type="match status" value="1"/>
</dbReference>
<evidence type="ECO:0000313" key="12">
    <source>
        <dbReference type="Proteomes" id="UP000094067"/>
    </source>
</evidence>
<keyword evidence="4" id="KW-0408">Iron</keyword>
<dbReference type="InterPro" id="IPR037237">
    <property type="entry name" value="IlvD/EDD_N"/>
</dbReference>
<keyword evidence="5" id="KW-0411">Iron-sulfur</keyword>
<accession>A0A1E3AIV6</accession>
<evidence type="ECO:0000259" key="8">
    <source>
        <dbReference type="Pfam" id="PF00920"/>
    </source>
</evidence>
<dbReference type="PATRIC" id="fig|1432052.4.peg.334"/>
<feature type="domain" description="Dihydroxy-acid/6-phosphogluconate dehydratase C-terminal" evidence="9">
    <location>
        <begin position="361"/>
        <end position="552"/>
    </location>
</feature>
<organism evidence="10 12">
    <name type="scientific">Eisenbergiella tayi</name>
    <dbReference type="NCBI Taxonomy" id="1432052"/>
    <lineage>
        <taxon>Bacteria</taxon>
        <taxon>Bacillati</taxon>
        <taxon>Bacillota</taxon>
        <taxon>Clostridia</taxon>
        <taxon>Lachnospirales</taxon>
        <taxon>Lachnospiraceae</taxon>
        <taxon>Eisenbergiella</taxon>
    </lineage>
</organism>
<dbReference type="PANTHER" id="PTHR43661">
    <property type="entry name" value="D-XYLONATE DEHYDRATASE"/>
    <property type="match status" value="1"/>
</dbReference>
<dbReference type="AlphaFoldDB" id="A0A1E3AIV6"/>
<proteinExistence type="inferred from homology"/>
<dbReference type="GO" id="GO:0051537">
    <property type="term" value="F:2 iron, 2 sulfur cluster binding"/>
    <property type="evidence" value="ECO:0007669"/>
    <property type="project" value="UniProtKB-KW"/>
</dbReference>
<evidence type="ECO:0000256" key="5">
    <source>
        <dbReference type="ARBA" id="ARBA00023014"/>
    </source>
</evidence>
<keyword evidence="7" id="KW-0028">Amino-acid biosynthesis</keyword>
<evidence type="ECO:0000256" key="6">
    <source>
        <dbReference type="ARBA" id="ARBA00023239"/>
    </source>
</evidence>
<dbReference type="EMBL" id="MCGH01000001">
    <property type="protein sequence ID" value="ODM08673.1"/>
    <property type="molecule type" value="Genomic_DNA"/>
</dbReference>
<dbReference type="InterPro" id="IPR056740">
    <property type="entry name" value="ILV_EDD_C"/>
</dbReference>
<dbReference type="GO" id="GO:0004160">
    <property type="term" value="F:dihydroxy-acid dehydratase activity"/>
    <property type="evidence" value="ECO:0007669"/>
    <property type="project" value="UniProtKB-EC"/>
</dbReference>
<dbReference type="EMBL" id="MEHD01000032">
    <property type="protein sequence ID" value="ODR51573.1"/>
    <property type="molecule type" value="Genomic_DNA"/>
</dbReference>
<dbReference type="PANTHER" id="PTHR43661:SF3">
    <property type="entry name" value="D-XYLONATE DEHYDRATASE YAGF-RELATED"/>
    <property type="match status" value="1"/>
</dbReference>
<dbReference type="InterPro" id="IPR000581">
    <property type="entry name" value="ILV_EDD_N"/>
</dbReference>
<dbReference type="GO" id="GO:0009082">
    <property type="term" value="P:branched-chain amino acid biosynthetic process"/>
    <property type="evidence" value="ECO:0007669"/>
    <property type="project" value="UniProtKB-KW"/>
</dbReference>
<evidence type="ECO:0000313" key="10">
    <source>
        <dbReference type="EMBL" id="ODM08673.1"/>
    </source>
</evidence>
<dbReference type="Proteomes" id="UP000094067">
    <property type="component" value="Unassembled WGS sequence"/>
</dbReference>
<dbReference type="InterPro" id="IPR042096">
    <property type="entry name" value="Dihydro-acid_dehy_C"/>
</dbReference>
<keyword evidence="7" id="KW-0100">Branched-chain amino acid biosynthesis</keyword>
<keyword evidence="3" id="KW-0479">Metal-binding</keyword>
<evidence type="ECO:0000313" key="13">
    <source>
        <dbReference type="Proteomes" id="UP000094869"/>
    </source>
</evidence>
<protein>
    <submittedName>
        <fullName evidence="10">Dihydroxy-acid dehydratase</fullName>
        <ecNumber evidence="10">4.2.1.9</ecNumber>
    </submittedName>
</protein>
<evidence type="ECO:0000256" key="3">
    <source>
        <dbReference type="ARBA" id="ARBA00022723"/>
    </source>
</evidence>
<reference evidence="11 13" key="2">
    <citation type="submission" date="2016-08" db="EMBL/GenBank/DDBJ databases">
        <title>Characterization of Isolates of Eisenbergiella tayi Derived from Blood Cultures, Using Whole Genome Sequencing.</title>
        <authorList>
            <person name="Bernier A.-M."/>
            <person name="Burdz T."/>
            <person name="Wiebe D."/>
            <person name="Bernard K."/>
        </authorList>
    </citation>
    <scope>NUCLEOTIDE SEQUENCE [LARGE SCALE GENOMIC DNA]</scope>
    <source>
        <strain evidence="11 13">NML120146</strain>
    </source>
</reference>
<keyword evidence="2" id="KW-0001">2Fe-2S</keyword>
<evidence type="ECO:0000256" key="2">
    <source>
        <dbReference type="ARBA" id="ARBA00022714"/>
    </source>
</evidence>
<sequence>MELRKKLRSRWEFGEASECRRGLMLGMGYSEEELKRPLIGIVNSWNEYNPGHVHLKQVAERVKAGVREAGGLPVEVMTTGICDGMVLKDPRYIEVPSRNSIADQVEMTVEGNFFDGMVMLSTCDSIVPGHLMGAARINIPTILVTGGYMPLGQCRGKEVVHIHAQDKVGTAKAGKMDMEEYNELISKSWGICGACTSMTTANSMCMIAEALGMTMPGNSSVSAVSSQLYLMAYQAGIQIVSLVAKDIRARDIITVESLKNAIRMDMAVAASSNLILHIPAIANEAGYDLPWWKYFDEASSQVPLLSHLAPSGPYSLKDFDLAGGMPAMLKELMPMLNGDCLTVTGNTLAENVSAACNYNKEVIHSLDNPVMKEPGIGVLYGNLAPEGAIIKIAAVPEHLMHFSGKARVFDGLHEGLEALRAGEIHSGDAIVIRFLGLRGRFGTTAFTFQEELKGIPELYNSCAIITDGRFSGGTSGLSIGYVSPEAALAGPLGVVKEGDEIEIDVRERRIHLNITAEELKKRTAEFDWKFPEGEYPRFLNLFVKNVGSMAKGGIWE</sequence>
<dbReference type="GO" id="GO:0046872">
    <property type="term" value="F:metal ion binding"/>
    <property type="evidence" value="ECO:0007669"/>
    <property type="project" value="UniProtKB-KW"/>
</dbReference>
<evidence type="ECO:0000259" key="9">
    <source>
        <dbReference type="Pfam" id="PF24877"/>
    </source>
</evidence>
<dbReference type="RefSeq" id="WP_069151311.1">
    <property type="nucleotide sequence ID" value="NZ_DBFYTW010000257.1"/>
</dbReference>
<dbReference type="Pfam" id="PF00920">
    <property type="entry name" value="ILVD_EDD_N"/>
    <property type="match status" value="1"/>
</dbReference>
<reference evidence="10 12" key="1">
    <citation type="submission" date="2016-07" db="EMBL/GenBank/DDBJ databases">
        <title>Characterization of isolates of Eisenbergiella tayi derived from blood cultures, using whole genome sequencing.</title>
        <authorList>
            <person name="Burdz T."/>
            <person name="Wiebe D."/>
            <person name="Huynh C."/>
            <person name="Bernard K."/>
        </authorList>
    </citation>
    <scope>NUCLEOTIDE SEQUENCE [LARGE SCALE GENOMIC DNA]</scope>
    <source>
        <strain evidence="10 12">NML 110608</strain>
    </source>
</reference>
<comment type="caution">
    <text evidence="10">The sequence shown here is derived from an EMBL/GenBank/DDBJ whole genome shotgun (WGS) entry which is preliminary data.</text>
</comment>
<evidence type="ECO:0000256" key="4">
    <source>
        <dbReference type="ARBA" id="ARBA00023004"/>
    </source>
</evidence>